<sequence length="458" mass="50807">MLSLNKLAACGQTETSEIMDKKNIDLDVKKISHIENKDPIVSLSKLLSPKPYQKVKVELKSGSEIFSSLIKNKLINGKSTASERALDAMASSLTNILNTATDDVDLSGKKVYVKNFLQCDQSKPVKVTSDQFTLVHKAEIFSRLSVCFDGFMNSNQSELSERLNTIRDKLSKNEKLNESEEKHLFEKLTKDALKDTQGNNLYTNKLLKPENLVLEFPGDAAVVKNETEARNNKILVENFGFPSSLLDRPSAKLHETYALNAFMSEKGEPVDLGQLFGGALQGIMRDPVDSSKSKSGLFNEGILASGGLHFDFKPNEKVYQNNIDTLGQDILDLAVNLNMDNFSRPDMEGFTAGVSGNALHYTIQTAKLCRATNATFNFEQVLDVCLDHLVGDSVKQPVHHSLPEVIQGAYIANMLINKGVLDKNDKIMKHDEMYSSLKSAISDADKKITDLMATTYRR</sequence>
<evidence type="ECO:0000313" key="2">
    <source>
        <dbReference type="Proteomes" id="UP000527352"/>
    </source>
</evidence>
<name>A0ABX1KQ00_9GAMM</name>
<gene>
    <name evidence="1" type="ORF">HGO26_15600</name>
</gene>
<accession>A0ABX1KQ00</accession>
<organism evidence="1 2">
    <name type="scientific">Shewanella oncorhynchi</name>
    <dbReference type="NCBI Taxonomy" id="2726434"/>
    <lineage>
        <taxon>Bacteria</taxon>
        <taxon>Pseudomonadati</taxon>
        <taxon>Pseudomonadota</taxon>
        <taxon>Gammaproteobacteria</taxon>
        <taxon>Alteromonadales</taxon>
        <taxon>Shewanellaceae</taxon>
        <taxon>Shewanella</taxon>
    </lineage>
</organism>
<dbReference type="EMBL" id="JABAEB010000009">
    <property type="protein sequence ID" value="NLQ24296.1"/>
    <property type="molecule type" value="Genomic_DNA"/>
</dbReference>
<comment type="caution">
    <text evidence="1">The sequence shown here is derived from an EMBL/GenBank/DDBJ whole genome shotgun (WGS) entry which is preliminary data.</text>
</comment>
<keyword evidence="2" id="KW-1185">Reference proteome</keyword>
<reference evidence="1 2" key="1">
    <citation type="submission" date="2020-04" db="EMBL/GenBank/DDBJ databases">
        <title>The first description of lens atrophy caused by putative novel Shewanella sp. that is a new emerging pathogen for cultured rainbow trout?</title>
        <authorList>
            <person name="Saticioglu I.B."/>
            <person name="Duman M."/>
            <person name="Altun S."/>
        </authorList>
    </citation>
    <scope>NUCLEOTIDE SEQUENCE [LARGE SCALE GENOMIC DNA]</scope>
    <source>
        <strain evidence="1 2">S-1</strain>
    </source>
</reference>
<evidence type="ECO:0000313" key="1">
    <source>
        <dbReference type="EMBL" id="NLQ24296.1"/>
    </source>
</evidence>
<proteinExistence type="predicted"/>
<protein>
    <submittedName>
        <fullName evidence="1">Uncharacterized protein</fullName>
    </submittedName>
</protein>
<dbReference type="Proteomes" id="UP000527352">
    <property type="component" value="Unassembled WGS sequence"/>
</dbReference>
<dbReference type="RefSeq" id="WP_168826327.1">
    <property type="nucleotide sequence ID" value="NZ_JABAEB010000009.1"/>
</dbReference>